<dbReference type="GO" id="GO:0009007">
    <property type="term" value="F:site-specific DNA-methyltransferase (adenine-specific) activity"/>
    <property type="evidence" value="ECO:0007669"/>
    <property type="project" value="UniProtKB-EC"/>
</dbReference>
<sequence length="956" mass="106055">MTPEKFIALWRDNPLTERAGAQGHFDDLCDLLGVDKPRDPDDYCFERGAGKAGGGDGWADVWKRGHFGWENKRPGRDLRAALKQLTDYALELENPPLLVVCDRERIEIHTAFTGYPDEPRTVRIDEIGTPENLQLLRWVFTEPEKLRPVKSLAAITEEAAGKFGALAETLRRRGLDAQPVAHFLIQCLFCMFAEDEGLLPRGLFTGLLTKAASDPARAANRLTALFAAMRDGGDYGDETIAWFNGGLFATVAVPELARDDVAALQHAADMDWRNIDPSIFGTLFERGLNPAKRSQLGAHYTDPATIMRLVEPVVVRPLAAEWQAAKDRIAALMAKSKKQGDKAYKDAAALFQHHLERLRNFRVLDPACGSGNFLYLALKALKDLERRANVEAEALGLQRQVGIEVSPANVLGLELDPYAAELARVTVWIGEIQWMLRNGYPYATRPILRPLDTIENRDALINLGGSGTATEAEWPICDVVVGNPPFLGGSLMRGELGSDYVQVLRRVYDSRVPAGANLVTYWFEKSRAQIAAKKLEAAGLVSTNAIRQTTNRKVLEGIVADGEIFEAWSDEPWVNEGAAVRVSLICFGPSSDANRPIHLDGDEVNEIHADLTAGAGLDLTTAASLTENANVAFNGYKRNGPFDIPGSLARQWLSQPNPNGKGNADVLHPMMNGNDLTKRSRDVWLIDFGVRSTFEDASLYEAPFEYALRDIRSARQKAPTEKLRDVWWIHEGVRIGFREALKNLHRFAAISEKSKHFYWVWVDSRIAPDNRLVVVARDDDVTFGIIQSRIHELWALRKGATLEDRPCYTPTTTFETFPFPAGLTPRDTAPVPGQPTPPCMAAQIPAANIAAAARRLNELREHWLNPPEWTERIAEVVPGYPDRIVAKPGFEAELKKRTLTNLYNARPAWLANAHQALDAAVAAAYGWTDYAPDMPDEEILRRLLALNLERKAAEGA</sequence>
<evidence type="ECO:0000313" key="9">
    <source>
        <dbReference type="EMBL" id="RLJ67661.1"/>
    </source>
</evidence>
<dbReference type="InterPro" id="IPR029063">
    <property type="entry name" value="SAM-dependent_MTases_sf"/>
</dbReference>
<keyword evidence="10" id="KW-1185">Reference proteome</keyword>
<feature type="domain" description="MmeI-like N-terminal" evidence="5">
    <location>
        <begin position="4"/>
        <end position="172"/>
    </location>
</feature>
<keyword evidence="3" id="KW-0808">Transferase</keyword>
<proteinExistence type="predicted"/>
<evidence type="ECO:0000256" key="4">
    <source>
        <dbReference type="ARBA" id="ARBA00047942"/>
    </source>
</evidence>
<dbReference type="EC" id="2.1.1.72" evidence="1"/>
<dbReference type="InterPro" id="IPR002052">
    <property type="entry name" value="DNA_methylase_N6_adenine_CS"/>
</dbReference>
<feature type="domain" description="MmeI-like DNA-methyltransferase" evidence="8">
    <location>
        <begin position="348"/>
        <end position="588"/>
    </location>
</feature>
<gene>
    <name evidence="9" type="ORF">DFR35_0210</name>
</gene>
<accession>A0A497XIG0</accession>
<dbReference type="PANTHER" id="PTHR33841">
    <property type="entry name" value="DNA METHYLTRANSFERASE YEEA-RELATED"/>
    <property type="match status" value="1"/>
</dbReference>
<feature type="domain" description="MmeI-like helicase spacer" evidence="6">
    <location>
        <begin position="179"/>
        <end position="248"/>
    </location>
</feature>
<dbReference type="Pfam" id="PF20464">
    <property type="entry name" value="MmeI_N"/>
    <property type="match status" value="1"/>
</dbReference>
<dbReference type="PRINTS" id="PR00507">
    <property type="entry name" value="N12N6MTFRASE"/>
</dbReference>
<dbReference type="InterPro" id="IPR050953">
    <property type="entry name" value="N4_N6_ade-DNA_methylase"/>
</dbReference>
<evidence type="ECO:0000259" key="8">
    <source>
        <dbReference type="Pfam" id="PF20473"/>
    </source>
</evidence>
<dbReference type="InterPro" id="IPR046819">
    <property type="entry name" value="MmeI_hel"/>
</dbReference>
<dbReference type="PROSITE" id="PS00092">
    <property type="entry name" value="N6_MTASE"/>
    <property type="match status" value="1"/>
</dbReference>
<dbReference type="OrthoDB" id="9782445at2"/>
<dbReference type="AlphaFoldDB" id="A0A497XIG0"/>
<dbReference type="Pfam" id="PF20473">
    <property type="entry name" value="MmeI_Mtase"/>
    <property type="match status" value="1"/>
</dbReference>
<dbReference type="Pfam" id="PF20465">
    <property type="entry name" value="MmeI_hel"/>
    <property type="match status" value="1"/>
</dbReference>
<evidence type="ECO:0000256" key="1">
    <source>
        <dbReference type="ARBA" id="ARBA00011900"/>
    </source>
</evidence>
<feature type="domain" description="MmeI-like target recognition" evidence="7">
    <location>
        <begin position="748"/>
        <end position="821"/>
    </location>
</feature>
<dbReference type="PANTHER" id="PTHR33841:SF1">
    <property type="entry name" value="DNA METHYLTRANSFERASE A"/>
    <property type="match status" value="1"/>
</dbReference>
<dbReference type="SUPFAM" id="SSF53335">
    <property type="entry name" value="S-adenosyl-L-methionine-dependent methyltransferases"/>
    <property type="match status" value="1"/>
</dbReference>
<dbReference type="GO" id="GO:0003676">
    <property type="term" value="F:nucleic acid binding"/>
    <property type="evidence" value="ECO:0007669"/>
    <property type="project" value="InterPro"/>
</dbReference>
<dbReference type="GO" id="GO:0032259">
    <property type="term" value="P:methylation"/>
    <property type="evidence" value="ECO:0007669"/>
    <property type="project" value="UniProtKB-KW"/>
</dbReference>
<evidence type="ECO:0000259" key="5">
    <source>
        <dbReference type="Pfam" id="PF20464"/>
    </source>
</evidence>
<evidence type="ECO:0000313" key="10">
    <source>
        <dbReference type="Proteomes" id="UP000268908"/>
    </source>
</evidence>
<evidence type="ECO:0000259" key="7">
    <source>
        <dbReference type="Pfam" id="PF20466"/>
    </source>
</evidence>
<keyword evidence="2 9" id="KW-0489">Methyltransferase</keyword>
<dbReference type="Gene3D" id="3.40.50.150">
    <property type="entry name" value="Vaccinia Virus protein VP39"/>
    <property type="match status" value="1"/>
</dbReference>
<comment type="caution">
    <text evidence="9">The sequence shown here is derived from an EMBL/GenBank/DDBJ whole genome shotgun (WGS) entry which is preliminary data.</text>
</comment>
<reference evidence="9 10" key="1">
    <citation type="submission" date="2018-10" db="EMBL/GenBank/DDBJ databases">
        <title>Genomic Encyclopedia of Type Strains, Phase IV (KMG-IV): sequencing the most valuable type-strain genomes for metagenomic binning, comparative biology and taxonomic classification.</title>
        <authorList>
            <person name="Goeker M."/>
        </authorList>
    </citation>
    <scope>NUCLEOTIDE SEQUENCE [LARGE SCALE GENOMIC DNA]</scope>
    <source>
        <strain evidence="9 10">DSM 26916</strain>
    </source>
</reference>
<name>A0A497XIG0_9PROT</name>
<evidence type="ECO:0000259" key="6">
    <source>
        <dbReference type="Pfam" id="PF20465"/>
    </source>
</evidence>
<dbReference type="InterPro" id="IPR046816">
    <property type="entry name" value="MmeI_Mtase"/>
</dbReference>
<evidence type="ECO:0000256" key="2">
    <source>
        <dbReference type="ARBA" id="ARBA00022603"/>
    </source>
</evidence>
<organism evidence="9 10">
    <name type="scientific">Sulfurisoma sediminicola</name>
    <dbReference type="NCBI Taxonomy" id="1381557"/>
    <lineage>
        <taxon>Bacteria</taxon>
        <taxon>Pseudomonadati</taxon>
        <taxon>Pseudomonadota</taxon>
        <taxon>Betaproteobacteria</taxon>
        <taxon>Nitrosomonadales</taxon>
        <taxon>Sterolibacteriaceae</taxon>
        <taxon>Sulfurisoma</taxon>
    </lineage>
</organism>
<dbReference type="EMBL" id="RCCI01000004">
    <property type="protein sequence ID" value="RLJ67661.1"/>
    <property type="molecule type" value="Genomic_DNA"/>
</dbReference>
<comment type="catalytic activity">
    <reaction evidence="4">
        <text>a 2'-deoxyadenosine in DNA + S-adenosyl-L-methionine = an N(6)-methyl-2'-deoxyadenosine in DNA + S-adenosyl-L-homocysteine + H(+)</text>
        <dbReference type="Rhea" id="RHEA:15197"/>
        <dbReference type="Rhea" id="RHEA-COMP:12418"/>
        <dbReference type="Rhea" id="RHEA-COMP:12419"/>
        <dbReference type="ChEBI" id="CHEBI:15378"/>
        <dbReference type="ChEBI" id="CHEBI:57856"/>
        <dbReference type="ChEBI" id="CHEBI:59789"/>
        <dbReference type="ChEBI" id="CHEBI:90615"/>
        <dbReference type="ChEBI" id="CHEBI:90616"/>
        <dbReference type="EC" id="2.1.1.72"/>
    </reaction>
</comment>
<dbReference type="Proteomes" id="UP000268908">
    <property type="component" value="Unassembled WGS sequence"/>
</dbReference>
<dbReference type="InterPro" id="IPR046820">
    <property type="entry name" value="MmeI_TRD"/>
</dbReference>
<evidence type="ECO:0000256" key="3">
    <source>
        <dbReference type="ARBA" id="ARBA00022679"/>
    </source>
</evidence>
<dbReference type="InterPro" id="IPR046817">
    <property type="entry name" value="MmeI_N"/>
</dbReference>
<dbReference type="RefSeq" id="WP_121239634.1">
    <property type="nucleotide sequence ID" value="NZ_BHVV01000001.1"/>
</dbReference>
<dbReference type="Pfam" id="PF20466">
    <property type="entry name" value="MmeI_TRD"/>
    <property type="match status" value="1"/>
</dbReference>
<protein>
    <recommendedName>
        <fullName evidence="1">site-specific DNA-methyltransferase (adenine-specific)</fullName>
        <ecNumber evidence="1">2.1.1.72</ecNumber>
    </recommendedName>
</protein>